<dbReference type="AlphaFoldDB" id="A0A0E9T7C7"/>
<evidence type="ECO:0000313" key="1">
    <source>
        <dbReference type="EMBL" id="JAH48750.1"/>
    </source>
</evidence>
<protein>
    <submittedName>
        <fullName evidence="1">Uncharacterized protein</fullName>
    </submittedName>
</protein>
<reference evidence="1" key="1">
    <citation type="submission" date="2014-11" db="EMBL/GenBank/DDBJ databases">
        <authorList>
            <person name="Amaro Gonzalez C."/>
        </authorList>
    </citation>
    <scope>NUCLEOTIDE SEQUENCE</scope>
</reference>
<organism evidence="1">
    <name type="scientific">Anguilla anguilla</name>
    <name type="common">European freshwater eel</name>
    <name type="synonym">Muraena anguilla</name>
    <dbReference type="NCBI Taxonomy" id="7936"/>
    <lineage>
        <taxon>Eukaryota</taxon>
        <taxon>Metazoa</taxon>
        <taxon>Chordata</taxon>
        <taxon>Craniata</taxon>
        <taxon>Vertebrata</taxon>
        <taxon>Euteleostomi</taxon>
        <taxon>Actinopterygii</taxon>
        <taxon>Neopterygii</taxon>
        <taxon>Teleostei</taxon>
        <taxon>Anguilliformes</taxon>
        <taxon>Anguillidae</taxon>
        <taxon>Anguilla</taxon>
    </lineage>
</organism>
<sequence>MRLSIRTLRSFCGFHCAADVWHFCPFLVYQ</sequence>
<proteinExistence type="predicted"/>
<reference evidence="1" key="2">
    <citation type="journal article" date="2015" name="Fish Shellfish Immunol.">
        <title>Early steps in the European eel (Anguilla anguilla)-Vibrio vulnificus interaction in the gills: Role of the RtxA13 toxin.</title>
        <authorList>
            <person name="Callol A."/>
            <person name="Pajuelo D."/>
            <person name="Ebbesson L."/>
            <person name="Teles M."/>
            <person name="MacKenzie S."/>
            <person name="Amaro C."/>
        </authorList>
    </citation>
    <scope>NUCLEOTIDE SEQUENCE</scope>
</reference>
<accession>A0A0E9T7C7</accession>
<dbReference type="EMBL" id="GBXM01059827">
    <property type="protein sequence ID" value="JAH48750.1"/>
    <property type="molecule type" value="Transcribed_RNA"/>
</dbReference>
<name>A0A0E9T7C7_ANGAN</name>